<reference evidence="7 8" key="1">
    <citation type="submission" date="2018-06" db="EMBL/GenBank/DDBJ databases">
        <title>Complete Genome Sequence of Desulfobacter hydrogenophilus (DSM3380).</title>
        <authorList>
            <person name="Marietou A."/>
            <person name="Schreiber L."/>
            <person name="Marshall I."/>
            <person name="Jorgensen B."/>
        </authorList>
    </citation>
    <scope>NUCLEOTIDE SEQUENCE [LARGE SCALE GENOMIC DNA]</scope>
    <source>
        <strain evidence="7 8">DSM 3380</strain>
    </source>
</reference>
<evidence type="ECO:0000313" key="7">
    <source>
        <dbReference type="EMBL" id="RAM03963.1"/>
    </source>
</evidence>
<dbReference type="PANTHER" id="PTHR43117:SF4">
    <property type="entry name" value="OSMOPROTECTANT IMPORT ATP-BINDING PROTEIN OSMV"/>
    <property type="match status" value="1"/>
</dbReference>
<gene>
    <name evidence="7" type="ORF">DO021_00625</name>
    <name evidence="6" type="ORF">EYB58_08640</name>
</gene>
<accession>A0A328FL51</accession>
<evidence type="ECO:0000313" key="6">
    <source>
        <dbReference type="EMBL" id="QBH12979.1"/>
    </source>
</evidence>
<dbReference type="InterPro" id="IPR003593">
    <property type="entry name" value="AAA+_ATPase"/>
</dbReference>
<keyword evidence="3" id="KW-0547">Nucleotide-binding</keyword>
<dbReference type="GO" id="GO:0005524">
    <property type="term" value="F:ATP binding"/>
    <property type="evidence" value="ECO:0007669"/>
    <property type="project" value="UniProtKB-KW"/>
</dbReference>
<protein>
    <submittedName>
        <fullName evidence="7">ABC transporter ATP-binding protein</fullName>
    </submittedName>
    <submittedName>
        <fullName evidence="6">ATP-binding cassette domain-containing protein</fullName>
    </submittedName>
</protein>
<sequence>MGIVNKKNGVDTDLLNFGLDTLMEKYPYLKDFFSALEIDPCPDQKTLAMRIESLSPDHLSQFGLDHESLSAQVLEFIAKMEQCRCKSHGRLDHLVIGAGFDKNGHPEAMGITLFPGEVVSVVGPTGSGKSQLLSDIECLAQGDTPSGRNVLPDGKPLEAQSRFSGEFRLVAQLSQNMNFVMDLTVEAFLQMHAESRLIDNIPEKTKQIYQSAVMLAGEPFALDTAITSLSGGQSRALMIADVAYLSASPVVLIDEIENAGIDRVKAISLLLNKEKIVLISTHDPLLALSCDRRIVIRNGGIVDVVKTLEAEKKSAAYLADLDKKMGLLRERVRKGKHLVFDQNFFFKHL</sequence>
<organism evidence="7 8">
    <name type="scientific">Desulfobacter hydrogenophilus</name>
    <dbReference type="NCBI Taxonomy" id="2291"/>
    <lineage>
        <taxon>Bacteria</taxon>
        <taxon>Pseudomonadati</taxon>
        <taxon>Thermodesulfobacteriota</taxon>
        <taxon>Desulfobacteria</taxon>
        <taxon>Desulfobacterales</taxon>
        <taxon>Desulfobacteraceae</taxon>
        <taxon>Desulfobacter</taxon>
    </lineage>
</organism>
<dbReference type="EMBL" id="CP036313">
    <property type="protein sequence ID" value="QBH12979.1"/>
    <property type="molecule type" value="Genomic_DNA"/>
</dbReference>
<reference evidence="6 9" key="2">
    <citation type="submission" date="2019-02" db="EMBL/GenBank/DDBJ databases">
        <title>Complete genome sequence of Desulfobacter hydrogenophilus AcRS1.</title>
        <authorList>
            <person name="Marietou A."/>
            <person name="Lund M.B."/>
            <person name="Marshall I.P.G."/>
            <person name="Schreiber L."/>
            <person name="Jorgensen B."/>
        </authorList>
    </citation>
    <scope>NUCLEOTIDE SEQUENCE [LARGE SCALE GENOMIC DNA]</scope>
    <source>
        <strain evidence="6 9">AcRS1</strain>
    </source>
</reference>
<dbReference type="Gene3D" id="3.40.50.300">
    <property type="entry name" value="P-loop containing nucleotide triphosphate hydrolases"/>
    <property type="match status" value="1"/>
</dbReference>
<dbReference type="Proteomes" id="UP000293902">
    <property type="component" value="Chromosome"/>
</dbReference>
<proteinExistence type="inferred from homology"/>
<evidence type="ECO:0000256" key="1">
    <source>
        <dbReference type="ARBA" id="ARBA00005417"/>
    </source>
</evidence>
<keyword evidence="2" id="KW-0813">Transport</keyword>
<evidence type="ECO:0000313" key="8">
    <source>
        <dbReference type="Proteomes" id="UP000248798"/>
    </source>
</evidence>
<dbReference type="GO" id="GO:0016887">
    <property type="term" value="F:ATP hydrolysis activity"/>
    <property type="evidence" value="ECO:0007669"/>
    <property type="project" value="InterPro"/>
</dbReference>
<dbReference type="PANTHER" id="PTHR43117">
    <property type="entry name" value="OSMOPROTECTANT IMPORT ATP-BINDING PROTEIN OSMV"/>
    <property type="match status" value="1"/>
</dbReference>
<evidence type="ECO:0000313" key="9">
    <source>
        <dbReference type="Proteomes" id="UP000293902"/>
    </source>
</evidence>
<dbReference type="Proteomes" id="UP000248798">
    <property type="component" value="Unassembled WGS sequence"/>
</dbReference>
<comment type="similarity">
    <text evidence="1">Belongs to the ABC transporter superfamily.</text>
</comment>
<evidence type="ECO:0000259" key="5">
    <source>
        <dbReference type="PROSITE" id="PS50893"/>
    </source>
</evidence>
<dbReference type="PROSITE" id="PS50893">
    <property type="entry name" value="ABC_TRANSPORTER_2"/>
    <property type="match status" value="1"/>
</dbReference>
<dbReference type="PROSITE" id="PS00211">
    <property type="entry name" value="ABC_TRANSPORTER_1"/>
    <property type="match status" value="1"/>
</dbReference>
<dbReference type="InterPro" id="IPR003439">
    <property type="entry name" value="ABC_transporter-like_ATP-bd"/>
</dbReference>
<name>A0A328FL51_9BACT</name>
<evidence type="ECO:0000256" key="3">
    <source>
        <dbReference type="ARBA" id="ARBA00022741"/>
    </source>
</evidence>
<dbReference type="OrthoDB" id="9776556at2"/>
<dbReference type="EMBL" id="QLNI01000001">
    <property type="protein sequence ID" value="RAM03963.1"/>
    <property type="molecule type" value="Genomic_DNA"/>
</dbReference>
<dbReference type="RefSeq" id="WP_111952638.1">
    <property type="nucleotide sequence ID" value="NZ_CP036313.1"/>
</dbReference>
<dbReference type="AlphaFoldDB" id="A0A328FL51"/>
<dbReference type="Pfam" id="PF00005">
    <property type="entry name" value="ABC_tran"/>
    <property type="match status" value="1"/>
</dbReference>
<evidence type="ECO:0000256" key="4">
    <source>
        <dbReference type="ARBA" id="ARBA00022840"/>
    </source>
</evidence>
<dbReference type="SUPFAM" id="SSF52540">
    <property type="entry name" value="P-loop containing nucleoside triphosphate hydrolases"/>
    <property type="match status" value="1"/>
</dbReference>
<evidence type="ECO:0000256" key="2">
    <source>
        <dbReference type="ARBA" id="ARBA00022448"/>
    </source>
</evidence>
<dbReference type="InterPro" id="IPR027417">
    <property type="entry name" value="P-loop_NTPase"/>
</dbReference>
<feature type="domain" description="ABC transporter" evidence="5">
    <location>
        <begin position="89"/>
        <end position="324"/>
    </location>
</feature>
<dbReference type="InterPro" id="IPR017871">
    <property type="entry name" value="ABC_transporter-like_CS"/>
</dbReference>
<dbReference type="SMART" id="SM00382">
    <property type="entry name" value="AAA"/>
    <property type="match status" value="1"/>
</dbReference>
<keyword evidence="4 7" id="KW-0067">ATP-binding</keyword>
<keyword evidence="9" id="KW-1185">Reference proteome</keyword>